<keyword evidence="3" id="KW-1185">Reference proteome</keyword>
<dbReference type="Pfam" id="PF08378">
    <property type="entry name" value="NERD"/>
    <property type="match status" value="1"/>
</dbReference>
<evidence type="ECO:0000259" key="1">
    <source>
        <dbReference type="Pfam" id="PF08378"/>
    </source>
</evidence>
<gene>
    <name evidence="2" type="ORF">FHS82_004126</name>
</gene>
<feature type="domain" description="NERD" evidence="1">
    <location>
        <begin position="150"/>
        <end position="261"/>
    </location>
</feature>
<evidence type="ECO:0000313" key="3">
    <source>
        <dbReference type="Proteomes" id="UP001429580"/>
    </source>
</evidence>
<dbReference type="SUPFAM" id="SSF52540">
    <property type="entry name" value="P-loop containing nucleoside triphosphate hydrolases"/>
    <property type="match status" value="1"/>
</dbReference>
<accession>A0ABX0V581</accession>
<reference evidence="2 3" key="1">
    <citation type="submission" date="2020-03" db="EMBL/GenBank/DDBJ databases">
        <title>Genomic Encyclopedia of Type Strains, Phase IV (KMG-IV): sequencing the most valuable type-strain genomes for metagenomic binning, comparative biology and taxonomic classification.</title>
        <authorList>
            <person name="Goeker M."/>
        </authorList>
    </citation>
    <scope>NUCLEOTIDE SEQUENCE [LARGE SCALE GENOMIC DNA]</scope>
    <source>
        <strain evidence="2 3">DSM 103870</strain>
    </source>
</reference>
<sequence>MFRSPKTNCDNPLIDKAGVLPGAHVDRMVDAARECVVVDGSVTLLEPSQETGQYVGSHQFELDRTVRLLMDNNRPRPYFRFSDKLTNLDLDQIAAAQLAIDCQIEKSSVTNAPFAIEEDSRSTDAVCYCALMTRKATKATIWIGAPIDHESERKFLSFIISWIDQQNIPSIVLANIELEGRQIDCIVATPTSVSVVEVKSSRLPIRGDVNGSWTRLSASGEWQDYTNAYQQVIGAKNRVRDAMHAAKPVGNFYPDGYVVFTSPIPDGSVVTHGNFKALVTTIDLFPGQLKMVGASPWSIADWEAFAQRLKLSSVTLDQAMACSESREGLDLLGRYAAAVAAEYGRDGKSWLPETGDQRTELMNAATAGAGCFISGPSGCGKSLMAKWLAASFAEAGHPTFFIAAKNFTGSWAECLRREIGLLTDSAPAKLYRALAHSDRPIFLIVDGVNEFGATAPEALRGVRALARRMGALLVITAQDAKLEEFAGLRGVAVARPSLELKQRIARSVGGQLTSAALEVLQAVGSGIEAGLIGEIGGDLKINVTRLLLIDQYIRKCLAGHARAGSFGLRRLASSLHTQIAFSMAEADFDDFMRAEGLGFAECDALFGVGLLVRRAGRVSFSHEMIQNACAAFDLARAAASDPISFGQLLSTPILEPIAGDIVAAIEDAAVSRGVLSEVLSSSLLGDTARGYFGPIAASTVWDLLNETTEACVNEIRNARLELSKKGDAVLIGWDKATRREWTHSEKARLRALGRLAVYGQGLEIFLTLCAEIDARLATERRRWADFAREERYPIRSQSFALTYYGFGESIGFTDIARSTQRGLEPSPQEKKSFPIKLEELTSGQLHFLLEERWMFFDGNNIDFAEHLIYLFHERFRWEPYHVQLVMLNSIGYARRAPQEVLERLIEAINALEVNPANWAISSSIIDALKILGALDVEAEDSRAQVKAELASVLVDDEDAADNGLALSLCLRMFDHPFDFIYGEEIYNLNEELRRRLYRRALRASDIKSSTSLDWLAKEVASFGDPLDAALLRPLTGLPSRTNPFPQEEWGAFATTTRFVGRHHAKLEPVEPTTPEESCLVAIRSLIYAVEAKRSANTEEARLAWVRLHKMPARLVVGCLSEIQKALCYRLTPSDTVDAYPPLNLIAAYPSDCLSVSRRFIDDGVDAQFYHQVPHREDGMSLAFDTVGIYGDRSDIERLRRKSRSHRFSRHAIMALKRLESGLSER</sequence>
<organism evidence="2 3">
    <name type="scientific">Pseudochelatococcus lubricantis</name>
    <dbReference type="NCBI Taxonomy" id="1538102"/>
    <lineage>
        <taxon>Bacteria</taxon>
        <taxon>Pseudomonadati</taxon>
        <taxon>Pseudomonadota</taxon>
        <taxon>Alphaproteobacteria</taxon>
        <taxon>Hyphomicrobiales</taxon>
        <taxon>Chelatococcaceae</taxon>
        <taxon>Pseudochelatococcus</taxon>
    </lineage>
</organism>
<dbReference type="EMBL" id="JAASQI010000017">
    <property type="protein sequence ID" value="NIJ60256.1"/>
    <property type="molecule type" value="Genomic_DNA"/>
</dbReference>
<dbReference type="Gene3D" id="3.40.50.300">
    <property type="entry name" value="P-loop containing nucleotide triphosphate hydrolases"/>
    <property type="match status" value="1"/>
</dbReference>
<protein>
    <recommendedName>
        <fullName evidence="1">NERD domain-containing protein</fullName>
    </recommendedName>
</protein>
<comment type="caution">
    <text evidence="2">The sequence shown here is derived from an EMBL/GenBank/DDBJ whole genome shotgun (WGS) entry which is preliminary data.</text>
</comment>
<name>A0ABX0V581_9HYPH</name>
<proteinExistence type="predicted"/>
<dbReference type="Proteomes" id="UP001429580">
    <property type="component" value="Unassembled WGS sequence"/>
</dbReference>
<evidence type="ECO:0000313" key="2">
    <source>
        <dbReference type="EMBL" id="NIJ60256.1"/>
    </source>
</evidence>
<dbReference type="InterPro" id="IPR027417">
    <property type="entry name" value="P-loop_NTPase"/>
</dbReference>
<dbReference type="InterPro" id="IPR011528">
    <property type="entry name" value="NERD"/>
</dbReference>